<feature type="region of interest" description="Disordered" evidence="1">
    <location>
        <begin position="1"/>
        <end position="62"/>
    </location>
</feature>
<dbReference type="AlphaFoldDB" id="A0A4S4KK83"/>
<accession>A0A4S4KK83</accession>
<organism evidence="2 3">
    <name type="scientific">Hermanssonia centrifuga</name>
    <dbReference type="NCBI Taxonomy" id="98765"/>
    <lineage>
        <taxon>Eukaryota</taxon>
        <taxon>Fungi</taxon>
        <taxon>Dikarya</taxon>
        <taxon>Basidiomycota</taxon>
        <taxon>Agaricomycotina</taxon>
        <taxon>Agaricomycetes</taxon>
        <taxon>Polyporales</taxon>
        <taxon>Meruliaceae</taxon>
        <taxon>Hermanssonia</taxon>
    </lineage>
</organism>
<protein>
    <submittedName>
        <fullName evidence="2">Uncharacterized protein</fullName>
    </submittedName>
</protein>
<keyword evidence="3" id="KW-1185">Reference proteome</keyword>
<sequence>MSKAGNSLGTQSPPLEATGEDKPMGVSSIDGDTPDAVPDSQQRGEYFKDPQPAKDTAPRAQK</sequence>
<evidence type="ECO:0000256" key="1">
    <source>
        <dbReference type="SAM" id="MobiDB-lite"/>
    </source>
</evidence>
<feature type="compositionally biased region" description="Polar residues" evidence="1">
    <location>
        <begin position="1"/>
        <end position="13"/>
    </location>
</feature>
<reference evidence="2 3" key="1">
    <citation type="submission" date="2019-02" db="EMBL/GenBank/DDBJ databases">
        <title>Genome sequencing of the rare red list fungi Phlebia centrifuga.</title>
        <authorList>
            <person name="Buettner E."/>
            <person name="Kellner H."/>
        </authorList>
    </citation>
    <scope>NUCLEOTIDE SEQUENCE [LARGE SCALE GENOMIC DNA]</scope>
    <source>
        <strain evidence="2 3">DSM 108282</strain>
    </source>
</reference>
<gene>
    <name evidence="2" type="ORF">EW026_g3783</name>
</gene>
<proteinExistence type="predicted"/>
<name>A0A4S4KK83_9APHY</name>
<comment type="caution">
    <text evidence="2">The sequence shown here is derived from an EMBL/GenBank/DDBJ whole genome shotgun (WGS) entry which is preliminary data.</text>
</comment>
<evidence type="ECO:0000313" key="2">
    <source>
        <dbReference type="EMBL" id="THG98406.1"/>
    </source>
</evidence>
<evidence type="ECO:0000313" key="3">
    <source>
        <dbReference type="Proteomes" id="UP000309038"/>
    </source>
</evidence>
<dbReference type="Proteomes" id="UP000309038">
    <property type="component" value="Unassembled WGS sequence"/>
</dbReference>
<dbReference type="EMBL" id="SGPJ01000121">
    <property type="protein sequence ID" value="THG98406.1"/>
    <property type="molecule type" value="Genomic_DNA"/>
</dbReference>